<dbReference type="AlphaFoldDB" id="A0A1I4ZXL2"/>
<dbReference type="InterPro" id="IPR044068">
    <property type="entry name" value="CB"/>
</dbReference>
<dbReference type="PANTHER" id="PTHR30349">
    <property type="entry name" value="PHAGE INTEGRASE-RELATED"/>
    <property type="match status" value="1"/>
</dbReference>
<dbReference type="GO" id="GO:0005737">
    <property type="term" value="C:cytoplasm"/>
    <property type="evidence" value="ECO:0007669"/>
    <property type="project" value="UniProtKB-SubCell"/>
</dbReference>
<comment type="subcellular location">
    <subcellularLocation>
        <location evidence="1">Cytoplasm</location>
    </subcellularLocation>
</comment>
<dbReference type="Gene3D" id="1.10.443.10">
    <property type="entry name" value="Intergrase catalytic core"/>
    <property type="match status" value="1"/>
</dbReference>
<dbReference type="Pfam" id="PF00589">
    <property type="entry name" value="Phage_integrase"/>
    <property type="match status" value="1"/>
</dbReference>
<evidence type="ECO:0000256" key="3">
    <source>
        <dbReference type="ARBA" id="ARBA00022490"/>
    </source>
</evidence>
<comment type="subunit">
    <text evidence="8">Forms a cyclic heterotetrameric complex composed of two molecules of XerC and two molecules of XerD.</text>
</comment>
<evidence type="ECO:0000256" key="9">
    <source>
        <dbReference type="PROSITE-ProRule" id="PRU01248"/>
    </source>
</evidence>
<dbReference type="InterPro" id="IPR050090">
    <property type="entry name" value="Tyrosine_recombinase_XerCD"/>
</dbReference>
<gene>
    <name evidence="12" type="ORF">SAMN05216289_1301</name>
</gene>
<dbReference type="RefSeq" id="WP_425429638.1">
    <property type="nucleotide sequence ID" value="NZ_FOVF01000030.1"/>
</dbReference>
<dbReference type="InterPro" id="IPR011010">
    <property type="entry name" value="DNA_brk_join_enz"/>
</dbReference>
<evidence type="ECO:0000256" key="8">
    <source>
        <dbReference type="ARBA" id="ARBA00038613"/>
    </source>
</evidence>
<evidence type="ECO:0000259" key="11">
    <source>
        <dbReference type="PROSITE" id="PS51900"/>
    </source>
</evidence>
<evidence type="ECO:0000259" key="10">
    <source>
        <dbReference type="PROSITE" id="PS51898"/>
    </source>
</evidence>
<evidence type="ECO:0000256" key="5">
    <source>
        <dbReference type="ARBA" id="ARBA00023125"/>
    </source>
</evidence>
<dbReference type="GO" id="GO:0015074">
    <property type="term" value="P:DNA integration"/>
    <property type="evidence" value="ECO:0007669"/>
    <property type="project" value="UniProtKB-KW"/>
</dbReference>
<dbReference type="Pfam" id="PF13495">
    <property type="entry name" value="Phage_int_SAM_4"/>
    <property type="match status" value="1"/>
</dbReference>
<name>A0A1I4ZXL2_9GAMM</name>
<evidence type="ECO:0000256" key="7">
    <source>
        <dbReference type="ARBA" id="ARBA00037721"/>
    </source>
</evidence>
<evidence type="ECO:0000256" key="2">
    <source>
        <dbReference type="ARBA" id="ARBA00008857"/>
    </source>
</evidence>
<keyword evidence="4" id="KW-0229">DNA integration</keyword>
<evidence type="ECO:0000313" key="12">
    <source>
        <dbReference type="EMBL" id="SFN54918.1"/>
    </source>
</evidence>
<dbReference type="InterPro" id="IPR010998">
    <property type="entry name" value="Integrase_recombinase_N"/>
</dbReference>
<feature type="domain" description="Core-binding (CB)" evidence="11">
    <location>
        <begin position="1"/>
        <end position="86"/>
    </location>
</feature>
<evidence type="ECO:0000256" key="1">
    <source>
        <dbReference type="ARBA" id="ARBA00004496"/>
    </source>
</evidence>
<sequence>MDAQSPRLLDAVRARIRRLGLSIRTEKTYVDWIRRFILANGKRHPREMGAPEVEWFLTELAIKGQVAAATQNQALSALLFLYREVLGLELPWMDNIRRAKRPERLPVVLTVEEVTRVLDQMNGTPHLMASLLYGAGLRLMECVRLRVQDIDFRRREITVRHGKGGKDRRTVMPAATVEPLQRQLAEAKALHDRDLKAGFGAVWLPGALERKYPNAATEWVWQYVFPARTRSVDPRLGIERRHHVDEKSLQRAVRVAVKAARISKPATCHTLRHSFATHLLESGSDIRTIQELLGHSDVSTTMIYTHVLNRGGAGVLSPLDRR</sequence>
<protein>
    <submittedName>
        <fullName evidence="12">Integron integrase</fullName>
    </submittedName>
</protein>
<dbReference type="Gene3D" id="1.10.150.130">
    <property type="match status" value="1"/>
</dbReference>
<dbReference type="PANTHER" id="PTHR30349:SF64">
    <property type="entry name" value="PROPHAGE INTEGRASE INTD-RELATED"/>
    <property type="match status" value="1"/>
</dbReference>
<evidence type="ECO:0000256" key="6">
    <source>
        <dbReference type="ARBA" id="ARBA00023172"/>
    </source>
</evidence>
<comment type="similarity">
    <text evidence="2">Belongs to the 'phage' integrase family.</text>
</comment>
<dbReference type="Proteomes" id="UP000198575">
    <property type="component" value="Unassembled WGS sequence"/>
</dbReference>
<proteinExistence type="inferred from homology"/>
<accession>A0A1I4ZXL2</accession>
<dbReference type="FunFam" id="1.10.443.10:FF:000007">
    <property type="entry name" value="Tyrosine recombinase XerC"/>
    <property type="match status" value="1"/>
</dbReference>
<evidence type="ECO:0000313" key="13">
    <source>
        <dbReference type="Proteomes" id="UP000198575"/>
    </source>
</evidence>
<dbReference type="GO" id="GO:0003677">
    <property type="term" value="F:DNA binding"/>
    <property type="evidence" value="ECO:0007669"/>
    <property type="project" value="UniProtKB-UniRule"/>
</dbReference>
<feature type="domain" description="Tyr recombinase" evidence="10">
    <location>
        <begin position="104"/>
        <end position="317"/>
    </location>
</feature>
<dbReference type="InterPro" id="IPR002104">
    <property type="entry name" value="Integrase_catalytic"/>
</dbReference>
<keyword evidence="13" id="KW-1185">Reference proteome</keyword>
<organism evidence="12 13">
    <name type="scientific">Dokdonella immobilis</name>
    <dbReference type="NCBI Taxonomy" id="578942"/>
    <lineage>
        <taxon>Bacteria</taxon>
        <taxon>Pseudomonadati</taxon>
        <taxon>Pseudomonadota</taxon>
        <taxon>Gammaproteobacteria</taxon>
        <taxon>Lysobacterales</taxon>
        <taxon>Rhodanobacteraceae</taxon>
        <taxon>Dokdonella</taxon>
    </lineage>
</organism>
<dbReference type="NCBIfam" id="TIGR02249">
    <property type="entry name" value="integrase_gron"/>
    <property type="match status" value="1"/>
</dbReference>
<dbReference type="PROSITE" id="PS51898">
    <property type="entry name" value="TYR_RECOMBINASE"/>
    <property type="match status" value="1"/>
</dbReference>
<keyword evidence="5 9" id="KW-0238">DNA-binding</keyword>
<dbReference type="SUPFAM" id="SSF56349">
    <property type="entry name" value="DNA breaking-rejoining enzymes"/>
    <property type="match status" value="1"/>
</dbReference>
<dbReference type="InterPro" id="IPR004107">
    <property type="entry name" value="Integrase_SAM-like_N"/>
</dbReference>
<dbReference type="CDD" id="cd01193">
    <property type="entry name" value="INT_IntI_C"/>
    <property type="match status" value="1"/>
</dbReference>
<dbReference type="EMBL" id="FOVF01000030">
    <property type="protein sequence ID" value="SFN54918.1"/>
    <property type="molecule type" value="Genomic_DNA"/>
</dbReference>
<dbReference type="InterPro" id="IPR013762">
    <property type="entry name" value="Integrase-like_cat_sf"/>
</dbReference>
<dbReference type="STRING" id="578942.SAMN05216289_1301"/>
<dbReference type="GO" id="GO:0006310">
    <property type="term" value="P:DNA recombination"/>
    <property type="evidence" value="ECO:0007669"/>
    <property type="project" value="UniProtKB-KW"/>
</dbReference>
<keyword evidence="6" id="KW-0233">DNA recombination</keyword>
<keyword evidence="3" id="KW-0963">Cytoplasm</keyword>
<reference evidence="12 13" key="1">
    <citation type="submission" date="2016-10" db="EMBL/GenBank/DDBJ databases">
        <authorList>
            <person name="de Groot N.N."/>
        </authorList>
    </citation>
    <scope>NUCLEOTIDE SEQUENCE [LARGE SCALE GENOMIC DNA]</scope>
    <source>
        <strain evidence="12 13">CGMCC 1.7659</strain>
    </source>
</reference>
<evidence type="ECO:0000256" key="4">
    <source>
        <dbReference type="ARBA" id="ARBA00022908"/>
    </source>
</evidence>
<comment type="function">
    <text evidence="7">Site-specific tyrosine recombinase, which acts by catalyzing the cutting and rejoining of the recombining DNA molecules. The XerC-XerD complex is essential to convert dimers of the bacterial chromosome into monomers to permit their segregation at cell division. It also contributes to the segregational stability of plasmids.</text>
</comment>
<dbReference type="PROSITE" id="PS51900">
    <property type="entry name" value="CB"/>
    <property type="match status" value="1"/>
</dbReference>
<dbReference type="InterPro" id="IPR011946">
    <property type="entry name" value="Integrase_integron-type"/>
</dbReference>